<dbReference type="Gene3D" id="1.25.40.10">
    <property type="entry name" value="Tetratricopeptide repeat domain"/>
    <property type="match status" value="3"/>
</dbReference>
<reference evidence="2 3" key="1">
    <citation type="submission" date="2024-02" db="EMBL/GenBank/DDBJ databases">
        <title>Chromosome-scale genome assembly of the rough periwinkle Littorina saxatilis.</title>
        <authorList>
            <person name="De Jode A."/>
            <person name="Faria R."/>
            <person name="Formenti G."/>
            <person name="Sims Y."/>
            <person name="Smith T.P."/>
            <person name="Tracey A."/>
            <person name="Wood J.M.D."/>
            <person name="Zagrodzka Z.B."/>
            <person name="Johannesson K."/>
            <person name="Butlin R.K."/>
            <person name="Leder E.H."/>
        </authorList>
    </citation>
    <scope>NUCLEOTIDE SEQUENCE [LARGE SCALE GENOMIC DNA]</scope>
    <source>
        <strain evidence="2">Snail1</strain>
        <tissue evidence="2">Muscle</tissue>
    </source>
</reference>
<dbReference type="AlphaFoldDB" id="A0AAN9B2D8"/>
<evidence type="ECO:0000313" key="2">
    <source>
        <dbReference type="EMBL" id="KAK7096265.1"/>
    </source>
</evidence>
<dbReference type="EMBL" id="JBAMIC010000014">
    <property type="protein sequence ID" value="KAK7096265.1"/>
    <property type="molecule type" value="Genomic_DNA"/>
</dbReference>
<dbReference type="InterPro" id="IPR019734">
    <property type="entry name" value="TPR_rpt"/>
</dbReference>
<evidence type="ECO:0000313" key="3">
    <source>
        <dbReference type="Proteomes" id="UP001374579"/>
    </source>
</evidence>
<accession>A0AAN9B2D8</accession>
<name>A0AAN9B2D8_9CAEN</name>
<dbReference type="PANTHER" id="PTHR14485">
    <property type="entry name" value="TETRATRICOPEPTIDE REPEAT PROTEIN 23"/>
    <property type="match status" value="1"/>
</dbReference>
<keyword evidence="3" id="KW-1185">Reference proteome</keyword>
<dbReference type="PANTHER" id="PTHR14485:SF2">
    <property type="entry name" value="FUNGAL STAND N-TERMINAL GOODBYE DOMAIN-CONTAINING PROTEIN"/>
    <property type="match status" value="1"/>
</dbReference>
<protein>
    <submittedName>
        <fullName evidence="2">Uncharacterized protein</fullName>
    </submittedName>
</protein>
<dbReference type="Pfam" id="PF13181">
    <property type="entry name" value="TPR_8"/>
    <property type="match status" value="1"/>
</dbReference>
<gene>
    <name evidence="2" type="ORF">V1264_005578</name>
</gene>
<dbReference type="Proteomes" id="UP001374579">
    <property type="component" value="Unassembled WGS sequence"/>
</dbReference>
<proteinExistence type="predicted"/>
<dbReference type="InterPro" id="IPR011990">
    <property type="entry name" value="TPR-like_helical_dom_sf"/>
</dbReference>
<dbReference type="Pfam" id="PF13424">
    <property type="entry name" value="TPR_12"/>
    <property type="match status" value="2"/>
</dbReference>
<sequence length="504" mass="56696">MSGDEDGDERDAVSPVLPVVSIGSHSGSRSPLHDNHDEYSDITLSEDGDEEEDEDREGRRHRAESPDEGGTSTRQRFKTINGRTRINMTPPDQLLAIAQKKARKLASLKKADRAIKEYTRCIALTRIVHGDHHWLLAKSHVDLGEAYLDLKGYAPQAEFHAETAKSVMLHGAHVSDSVQEKAHLYKVLINMYYILGRATTHMKKYPEAEQYLMKADRIAAERSRLDCVSDEDCDKTDVRLFLAMAKLYGRQKKYAVAAEKYDKAIDLMEKVYGRDSLRLISVLHDYGKLEQSKGRHANHQKAIDLFQQAHDVATANYRQGSQETVDTALALAQAYANTGREEAEGSAESYLNECLANCTAIHGPHHPRSLMVQDELARLLIRTDRHEEAMTMLKSSINPKCQAFGDYSEQVSDTYKLMGSIHLSQGSIERALRAYKKCYGIEQLVLGKNHKKTKDTLRTMELLMTSPGIANKFVLNTQDELQKRPRFNSVVNTGTQMGGFKSQT</sequence>
<comment type="caution">
    <text evidence="2">The sequence shown here is derived from an EMBL/GenBank/DDBJ whole genome shotgun (WGS) entry which is preliminary data.</text>
</comment>
<organism evidence="2 3">
    <name type="scientific">Littorina saxatilis</name>
    <dbReference type="NCBI Taxonomy" id="31220"/>
    <lineage>
        <taxon>Eukaryota</taxon>
        <taxon>Metazoa</taxon>
        <taxon>Spiralia</taxon>
        <taxon>Lophotrochozoa</taxon>
        <taxon>Mollusca</taxon>
        <taxon>Gastropoda</taxon>
        <taxon>Caenogastropoda</taxon>
        <taxon>Littorinimorpha</taxon>
        <taxon>Littorinoidea</taxon>
        <taxon>Littorinidae</taxon>
        <taxon>Littorina</taxon>
    </lineage>
</organism>
<feature type="region of interest" description="Disordered" evidence="1">
    <location>
        <begin position="1"/>
        <end position="80"/>
    </location>
</feature>
<feature type="compositionally biased region" description="Acidic residues" evidence="1">
    <location>
        <begin position="44"/>
        <end position="55"/>
    </location>
</feature>
<dbReference type="InterPro" id="IPR042621">
    <property type="entry name" value="TTC23/TTC23L"/>
</dbReference>
<evidence type="ECO:0000256" key="1">
    <source>
        <dbReference type="SAM" id="MobiDB-lite"/>
    </source>
</evidence>
<dbReference type="SMART" id="SM00028">
    <property type="entry name" value="TPR"/>
    <property type="match status" value="3"/>
</dbReference>
<dbReference type="SUPFAM" id="SSF48452">
    <property type="entry name" value="TPR-like"/>
    <property type="match status" value="3"/>
</dbReference>